<evidence type="ECO:0008006" key="5">
    <source>
        <dbReference type="Google" id="ProtNLM"/>
    </source>
</evidence>
<evidence type="ECO:0000313" key="3">
    <source>
        <dbReference type="EMBL" id="OBH59463.1"/>
    </source>
</evidence>
<accession>A0A1A2S5H1</accession>
<dbReference type="RefSeq" id="WP_064952190.1">
    <property type="nucleotide sequence ID" value="NZ_LZJS01000102.1"/>
</dbReference>
<protein>
    <recommendedName>
        <fullName evidence="5">Lipoprotein LppJ</fullName>
    </recommendedName>
</protein>
<dbReference type="AlphaFoldDB" id="A0A1A2S5H1"/>
<organism evidence="3 4">
    <name type="scientific">Mycobacterium colombiense</name>
    <dbReference type="NCBI Taxonomy" id="339268"/>
    <lineage>
        <taxon>Bacteria</taxon>
        <taxon>Bacillati</taxon>
        <taxon>Actinomycetota</taxon>
        <taxon>Actinomycetes</taxon>
        <taxon>Mycobacteriales</taxon>
        <taxon>Mycobacteriaceae</taxon>
        <taxon>Mycobacterium</taxon>
        <taxon>Mycobacterium avium complex (MAC)</taxon>
    </lineage>
</organism>
<gene>
    <name evidence="3" type="ORF">A5685_03195</name>
</gene>
<feature type="compositionally biased region" description="Basic and acidic residues" evidence="1">
    <location>
        <begin position="170"/>
        <end position="179"/>
    </location>
</feature>
<keyword evidence="2" id="KW-0472">Membrane</keyword>
<keyword evidence="2" id="KW-0812">Transmembrane</keyword>
<evidence type="ECO:0000256" key="2">
    <source>
        <dbReference type="SAM" id="Phobius"/>
    </source>
</evidence>
<evidence type="ECO:0000256" key="1">
    <source>
        <dbReference type="SAM" id="MobiDB-lite"/>
    </source>
</evidence>
<comment type="caution">
    <text evidence="3">The sequence shown here is derived from an EMBL/GenBank/DDBJ whole genome shotgun (WGS) entry which is preliminary data.</text>
</comment>
<keyword evidence="2" id="KW-1133">Transmembrane helix</keyword>
<sequence length="192" mass="20513">MPNTTTEPPNRRARKTGLAAVAIIVMLLGGCALVMNKPHTSGPSTNPFDDSAHPLTDDQTMAQVIEPAKQIVAIANLQGVDGGFSFASCNDQGDPPYQGRVTIGFLLQGDPDTYFQHIRDAMRANGWNSGAPPGQHLHGTTLNKNGVTANLGYIPSDHSRGQILLYGECRDPNDHHHDPGAGVDITDQLNAR</sequence>
<dbReference type="EMBL" id="LZJS01000102">
    <property type="protein sequence ID" value="OBH59463.1"/>
    <property type="molecule type" value="Genomic_DNA"/>
</dbReference>
<feature type="region of interest" description="Disordered" evidence="1">
    <location>
        <begin position="170"/>
        <end position="192"/>
    </location>
</feature>
<dbReference type="Proteomes" id="UP000093861">
    <property type="component" value="Unassembled WGS sequence"/>
</dbReference>
<evidence type="ECO:0000313" key="4">
    <source>
        <dbReference type="Proteomes" id="UP000093861"/>
    </source>
</evidence>
<name>A0A1A2S5H1_9MYCO</name>
<feature type="transmembrane region" description="Helical" evidence="2">
    <location>
        <begin position="16"/>
        <end position="35"/>
    </location>
</feature>
<reference evidence="3 4" key="1">
    <citation type="submission" date="2016-06" db="EMBL/GenBank/DDBJ databases">
        <authorList>
            <person name="Kjaerup R.B."/>
            <person name="Dalgaard T.S."/>
            <person name="Juul-Madsen H.R."/>
        </authorList>
    </citation>
    <scope>NUCLEOTIDE SEQUENCE [LARGE SCALE GENOMIC DNA]</scope>
    <source>
        <strain evidence="3 4">E2464</strain>
    </source>
</reference>
<proteinExistence type="predicted"/>